<dbReference type="Gene3D" id="3.30.420.40">
    <property type="match status" value="2"/>
</dbReference>
<feature type="region of interest" description="Disordered" evidence="1">
    <location>
        <begin position="240"/>
        <end position="282"/>
    </location>
</feature>
<dbReference type="InterPro" id="IPR052519">
    <property type="entry name" value="Euk-type_GlcNAc_Kinase"/>
</dbReference>
<dbReference type="OrthoDB" id="8701357at2"/>
<dbReference type="InterPro" id="IPR002731">
    <property type="entry name" value="ATPase_BadF"/>
</dbReference>
<dbReference type="PANTHER" id="PTHR43190">
    <property type="entry name" value="N-ACETYL-D-GLUCOSAMINE KINASE"/>
    <property type="match status" value="1"/>
</dbReference>
<evidence type="ECO:0000259" key="2">
    <source>
        <dbReference type="Pfam" id="PF01869"/>
    </source>
</evidence>
<gene>
    <name evidence="3" type="ORF">SAMN05216207_103052</name>
</gene>
<dbReference type="EMBL" id="FOUY01000030">
    <property type="protein sequence ID" value="SFO09702.1"/>
    <property type="molecule type" value="Genomic_DNA"/>
</dbReference>
<dbReference type="AlphaFoldDB" id="A0A1I5EDV3"/>
<sequence length="349" mass="34099">MTRLLTLDVGKTGCRAALVEHGVRVATGAWAGAAGVADRDGVARALTAVAGATGGWPAPDAVGAGLAGLASAPQRASALADGLRARFGPAVRVLLTSDMTTWHAGALGGAPGVVLAAGTGTVALGIDDGGRCARVDGWGHLLGDDGGGYAIGRAGLAAALRSHDGRPGGSAALLALLRERYGDPEGLPGRVHGSDNPPREIAAFAPDVLAAADDGNPVATTIVARAATALADAAAAARDRLAGDRTGGSEEARVGGAPTRSPSGAAPSGGPRRDRHRGTPGAGTCAVACGGGLLAAGGALTGHLDTALAARSLSRTRPLGDALDGARLILEDPTVPHHALLVQTTGDAR</sequence>
<accession>A0A1I5EDV3</accession>
<protein>
    <submittedName>
        <fullName evidence="3">BadF-type ATPase</fullName>
    </submittedName>
</protein>
<dbReference type="Proteomes" id="UP000199614">
    <property type="component" value="Unassembled WGS sequence"/>
</dbReference>
<feature type="compositionally biased region" description="Basic and acidic residues" evidence="1">
    <location>
        <begin position="240"/>
        <end position="253"/>
    </location>
</feature>
<dbReference type="Pfam" id="PF01869">
    <property type="entry name" value="BcrAD_BadFG"/>
    <property type="match status" value="1"/>
</dbReference>
<name>A0A1I5EDV3_PSUAM</name>
<proteinExistence type="predicted"/>
<dbReference type="InterPro" id="IPR043129">
    <property type="entry name" value="ATPase_NBD"/>
</dbReference>
<evidence type="ECO:0000256" key="1">
    <source>
        <dbReference type="SAM" id="MobiDB-lite"/>
    </source>
</evidence>
<organism evidence="3 4">
    <name type="scientific">Pseudonocardia ammonioxydans</name>
    <dbReference type="NCBI Taxonomy" id="260086"/>
    <lineage>
        <taxon>Bacteria</taxon>
        <taxon>Bacillati</taxon>
        <taxon>Actinomycetota</taxon>
        <taxon>Actinomycetes</taxon>
        <taxon>Pseudonocardiales</taxon>
        <taxon>Pseudonocardiaceae</taxon>
        <taxon>Pseudonocardia</taxon>
    </lineage>
</organism>
<dbReference type="SUPFAM" id="SSF53067">
    <property type="entry name" value="Actin-like ATPase domain"/>
    <property type="match status" value="1"/>
</dbReference>
<evidence type="ECO:0000313" key="3">
    <source>
        <dbReference type="EMBL" id="SFO09702.1"/>
    </source>
</evidence>
<feature type="domain" description="ATPase BadF/BadG/BcrA/BcrD type" evidence="2">
    <location>
        <begin position="7"/>
        <end position="245"/>
    </location>
</feature>
<dbReference type="STRING" id="260086.SAMN05216207_103052"/>
<reference evidence="3 4" key="1">
    <citation type="submission" date="2016-10" db="EMBL/GenBank/DDBJ databases">
        <authorList>
            <person name="de Groot N.N."/>
        </authorList>
    </citation>
    <scope>NUCLEOTIDE SEQUENCE [LARGE SCALE GENOMIC DNA]</scope>
    <source>
        <strain evidence="3 4">CGMCC 4.1877</strain>
    </source>
</reference>
<evidence type="ECO:0000313" key="4">
    <source>
        <dbReference type="Proteomes" id="UP000199614"/>
    </source>
</evidence>
<dbReference type="RefSeq" id="WP_093350153.1">
    <property type="nucleotide sequence ID" value="NZ_FOUY01000030.1"/>
</dbReference>
<keyword evidence="4" id="KW-1185">Reference proteome</keyword>
<dbReference type="PANTHER" id="PTHR43190:SF3">
    <property type="entry name" value="N-ACETYL-D-GLUCOSAMINE KINASE"/>
    <property type="match status" value="1"/>
</dbReference>